<dbReference type="OMA" id="GCGHFHG"/>
<dbReference type="Proteomes" id="UP000218811">
    <property type="component" value="Unassembled WGS sequence"/>
</dbReference>
<dbReference type="EMBL" id="KB468135">
    <property type="protein sequence ID" value="PCH42870.1"/>
    <property type="molecule type" value="Genomic_DNA"/>
</dbReference>
<proteinExistence type="predicted"/>
<name>A0A2H3JL04_WOLCO</name>
<accession>A0A2H3JL04</accession>
<evidence type="ECO:0000313" key="2">
    <source>
        <dbReference type="Proteomes" id="UP000218811"/>
    </source>
</evidence>
<gene>
    <name evidence="1" type="ORF">WOLCODRAFT_73818</name>
</gene>
<sequence length="67" mass="7653">IGDYYRGCQHFHGRYYSGERVDCGSPDCKTSRSHKHPKGTNCGCTAVATDRQRVQNMFYTHHPDCES</sequence>
<evidence type="ECO:0000313" key="1">
    <source>
        <dbReference type="EMBL" id="PCH42870.1"/>
    </source>
</evidence>
<keyword evidence="2" id="KW-1185">Reference proteome</keyword>
<dbReference type="AlphaFoldDB" id="A0A2H3JL04"/>
<protein>
    <submittedName>
        <fullName evidence="1">Uncharacterized protein</fullName>
    </submittedName>
</protein>
<reference evidence="1 2" key="1">
    <citation type="journal article" date="2012" name="Science">
        <title>The Paleozoic origin of enzymatic lignin decomposition reconstructed from 31 fungal genomes.</title>
        <authorList>
            <person name="Floudas D."/>
            <person name="Binder M."/>
            <person name="Riley R."/>
            <person name="Barry K."/>
            <person name="Blanchette R.A."/>
            <person name="Henrissat B."/>
            <person name="Martinez A.T."/>
            <person name="Otillar R."/>
            <person name="Spatafora J.W."/>
            <person name="Yadav J.S."/>
            <person name="Aerts A."/>
            <person name="Benoit I."/>
            <person name="Boyd A."/>
            <person name="Carlson A."/>
            <person name="Copeland A."/>
            <person name="Coutinho P.M."/>
            <person name="de Vries R.P."/>
            <person name="Ferreira P."/>
            <person name="Findley K."/>
            <person name="Foster B."/>
            <person name="Gaskell J."/>
            <person name="Glotzer D."/>
            <person name="Gorecki P."/>
            <person name="Heitman J."/>
            <person name="Hesse C."/>
            <person name="Hori C."/>
            <person name="Igarashi K."/>
            <person name="Jurgens J.A."/>
            <person name="Kallen N."/>
            <person name="Kersten P."/>
            <person name="Kohler A."/>
            <person name="Kuees U."/>
            <person name="Kumar T.K.A."/>
            <person name="Kuo A."/>
            <person name="LaButti K."/>
            <person name="Larrondo L.F."/>
            <person name="Lindquist E."/>
            <person name="Ling A."/>
            <person name="Lombard V."/>
            <person name="Lucas S."/>
            <person name="Lundell T."/>
            <person name="Martin R."/>
            <person name="McLaughlin D.J."/>
            <person name="Morgenstern I."/>
            <person name="Morin E."/>
            <person name="Murat C."/>
            <person name="Nagy L.G."/>
            <person name="Nolan M."/>
            <person name="Ohm R.A."/>
            <person name="Patyshakuliyeva A."/>
            <person name="Rokas A."/>
            <person name="Ruiz-Duenas F.J."/>
            <person name="Sabat G."/>
            <person name="Salamov A."/>
            <person name="Samejima M."/>
            <person name="Schmutz J."/>
            <person name="Slot J.C."/>
            <person name="St John F."/>
            <person name="Stenlid J."/>
            <person name="Sun H."/>
            <person name="Sun S."/>
            <person name="Syed K."/>
            <person name="Tsang A."/>
            <person name="Wiebenga A."/>
            <person name="Young D."/>
            <person name="Pisabarro A."/>
            <person name="Eastwood D.C."/>
            <person name="Martin F."/>
            <person name="Cullen D."/>
            <person name="Grigoriev I.V."/>
            <person name="Hibbett D.S."/>
        </authorList>
    </citation>
    <scope>NUCLEOTIDE SEQUENCE [LARGE SCALE GENOMIC DNA]</scope>
    <source>
        <strain evidence="1 2">MD-104</strain>
    </source>
</reference>
<organism evidence="1 2">
    <name type="scientific">Wolfiporia cocos (strain MD-104)</name>
    <name type="common">Brown rot fungus</name>
    <dbReference type="NCBI Taxonomy" id="742152"/>
    <lineage>
        <taxon>Eukaryota</taxon>
        <taxon>Fungi</taxon>
        <taxon>Dikarya</taxon>
        <taxon>Basidiomycota</taxon>
        <taxon>Agaricomycotina</taxon>
        <taxon>Agaricomycetes</taxon>
        <taxon>Polyporales</taxon>
        <taxon>Phaeolaceae</taxon>
        <taxon>Wolfiporia</taxon>
    </lineage>
</organism>
<feature type="non-terminal residue" evidence="1">
    <location>
        <position position="1"/>
    </location>
</feature>
<dbReference type="OrthoDB" id="3197992at2759"/>